<dbReference type="OrthoDB" id="2102561at2759"/>
<dbReference type="GO" id="GO:0016491">
    <property type="term" value="F:oxidoreductase activity"/>
    <property type="evidence" value="ECO:0007669"/>
    <property type="project" value="UniProtKB-KW"/>
</dbReference>
<dbReference type="Pfam" id="PF00106">
    <property type="entry name" value="adh_short"/>
    <property type="match status" value="1"/>
</dbReference>
<comment type="caution">
    <text evidence="4">The sequence shown here is derived from an EMBL/GenBank/DDBJ whole genome shotgun (WGS) entry which is preliminary data.</text>
</comment>
<accession>A0A8X8WZ95</accession>
<dbReference type="InterPro" id="IPR002347">
    <property type="entry name" value="SDR_fam"/>
</dbReference>
<reference evidence="4" key="2">
    <citation type="submission" date="2020-08" db="EMBL/GenBank/DDBJ databases">
        <title>Plant Genome Project.</title>
        <authorList>
            <person name="Zhang R.-G."/>
        </authorList>
    </citation>
    <scope>NUCLEOTIDE SEQUENCE</scope>
    <source>
        <strain evidence="4">Huo1</strain>
        <tissue evidence="4">Leaf</tissue>
    </source>
</reference>
<dbReference type="InterPro" id="IPR036291">
    <property type="entry name" value="NAD(P)-bd_dom_sf"/>
</dbReference>
<dbReference type="PROSITE" id="PS00061">
    <property type="entry name" value="ADH_SHORT"/>
    <property type="match status" value="1"/>
</dbReference>
<evidence type="ECO:0000313" key="5">
    <source>
        <dbReference type="Proteomes" id="UP000298416"/>
    </source>
</evidence>
<keyword evidence="5" id="KW-1185">Reference proteome</keyword>
<dbReference type="FunFam" id="3.40.50.720:FF:000261">
    <property type="entry name" value="NADPH-dependent 1-acyldihydroxyacetone phosphate reductase"/>
    <property type="match status" value="1"/>
</dbReference>
<reference evidence="4" key="1">
    <citation type="submission" date="2018-01" db="EMBL/GenBank/DDBJ databases">
        <authorList>
            <person name="Mao J.F."/>
        </authorList>
    </citation>
    <scope>NUCLEOTIDE SEQUENCE</scope>
    <source>
        <strain evidence="4">Huo1</strain>
        <tissue evidence="4">Leaf</tissue>
    </source>
</reference>
<dbReference type="InterPro" id="IPR020904">
    <property type="entry name" value="Sc_DH/Rdtase_CS"/>
</dbReference>
<evidence type="ECO:0000256" key="2">
    <source>
        <dbReference type="ARBA" id="ARBA00023002"/>
    </source>
</evidence>
<proteinExistence type="inferred from homology"/>
<dbReference type="PRINTS" id="PR00081">
    <property type="entry name" value="GDHRDH"/>
</dbReference>
<dbReference type="Proteomes" id="UP000298416">
    <property type="component" value="Unassembled WGS sequence"/>
</dbReference>
<dbReference type="CDD" id="cd05374">
    <property type="entry name" value="17beta-HSD-like_SDR_c"/>
    <property type="match status" value="1"/>
</dbReference>
<dbReference type="PANTHER" id="PTHR44169:SF5">
    <property type="entry name" value="ENOYL-(ACYL CARRIER) REDUCTASE"/>
    <property type="match status" value="1"/>
</dbReference>
<dbReference type="GO" id="GO:0005783">
    <property type="term" value="C:endoplasmic reticulum"/>
    <property type="evidence" value="ECO:0007669"/>
    <property type="project" value="TreeGrafter"/>
</dbReference>
<protein>
    <submittedName>
        <fullName evidence="4">Uncharacterized protein</fullName>
    </submittedName>
</protein>
<keyword evidence="2" id="KW-0560">Oxidoreductase</keyword>
<sequence length="283" mass="30842">MTEERKVVLITGCGKGGIGYDYCKAFADLNCSVFASDVSHRLPDLADLQSEDNVETLELDVSSDSSVASAVDLVISRRGKIDILINNAGIGSPGPLAKLPLDAVRKAYEINALGQLRMAQRVVPHMVARGGGTIVNVGSVVGRVPTPWAGSYCATKAYVHAMSHALRVELRPFGVNVVLVLPGAVRSSFGSNNVERLKDCEWKIYKSFSKSITERAEASQSGKSMDAAVFARHVARQVLSSSPPKTIVYGHMTGLFRFLSWSPLWVRDLFFTKRFKLNKVVVR</sequence>
<evidence type="ECO:0000256" key="3">
    <source>
        <dbReference type="RuleBase" id="RU000363"/>
    </source>
</evidence>
<evidence type="ECO:0000313" key="4">
    <source>
        <dbReference type="EMBL" id="KAG6403414.1"/>
    </source>
</evidence>
<dbReference type="EMBL" id="PNBA02000013">
    <property type="protein sequence ID" value="KAG6403414.1"/>
    <property type="molecule type" value="Genomic_DNA"/>
</dbReference>
<comment type="similarity">
    <text evidence="1 3">Belongs to the short-chain dehydrogenases/reductases (SDR) family.</text>
</comment>
<dbReference type="AlphaFoldDB" id="A0A8X8WZ95"/>
<organism evidence="4">
    <name type="scientific">Salvia splendens</name>
    <name type="common">Scarlet sage</name>
    <dbReference type="NCBI Taxonomy" id="180675"/>
    <lineage>
        <taxon>Eukaryota</taxon>
        <taxon>Viridiplantae</taxon>
        <taxon>Streptophyta</taxon>
        <taxon>Embryophyta</taxon>
        <taxon>Tracheophyta</taxon>
        <taxon>Spermatophyta</taxon>
        <taxon>Magnoliopsida</taxon>
        <taxon>eudicotyledons</taxon>
        <taxon>Gunneridae</taxon>
        <taxon>Pentapetalae</taxon>
        <taxon>asterids</taxon>
        <taxon>lamiids</taxon>
        <taxon>Lamiales</taxon>
        <taxon>Lamiaceae</taxon>
        <taxon>Nepetoideae</taxon>
        <taxon>Mentheae</taxon>
        <taxon>Salviinae</taxon>
        <taxon>Salvia</taxon>
        <taxon>Salvia subgen. Calosphace</taxon>
        <taxon>core Calosphace</taxon>
    </lineage>
</organism>
<gene>
    <name evidence="4" type="ORF">SASPL_135635</name>
</gene>
<dbReference type="PANTHER" id="PTHR44169">
    <property type="entry name" value="NADPH-DEPENDENT 1-ACYLDIHYDROXYACETONE PHOSPHATE REDUCTASE"/>
    <property type="match status" value="1"/>
</dbReference>
<dbReference type="SUPFAM" id="SSF51735">
    <property type="entry name" value="NAD(P)-binding Rossmann-fold domains"/>
    <property type="match status" value="1"/>
</dbReference>
<evidence type="ECO:0000256" key="1">
    <source>
        <dbReference type="ARBA" id="ARBA00006484"/>
    </source>
</evidence>
<dbReference type="Gene3D" id="3.40.50.720">
    <property type="entry name" value="NAD(P)-binding Rossmann-like Domain"/>
    <property type="match status" value="1"/>
</dbReference>
<name>A0A8X8WZ95_SALSN</name>
<dbReference type="PRINTS" id="PR00080">
    <property type="entry name" value="SDRFAMILY"/>
</dbReference>